<dbReference type="EnsemblMetazoa" id="tetur05g03900.1">
    <property type="protein sequence ID" value="tetur05g03900.1"/>
    <property type="gene ID" value="tetur05g03900"/>
</dbReference>
<dbReference type="HOGENOM" id="CLU_3360298_0_0_1"/>
<dbReference type="Proteomes" id="UP000015104">
    <property type="component" value="Unassembled WGS sequence"/>
</dbReference>
<reference evidence="1" key="2">
    <citation type="submission" date="2015-06" db="UniProtKB">
        <authorList>
            <consortium name="EnsemblMetazoa"/>
        </authorList>
    </citation>
    <scope>IDENTIFICATION</scope>
</reference>
<sequence>MICKERDKPFNGVVALYCGHYTNIWSKLNILIWFCV</sequence>
<keyword evidence="2" id="KW-1185">Reference proteome</keyword>
<proteinExistence type="predicted"/>
<reference evidence="2" key="1">
    <citation type="submission" date="2011-08" db="EMBL/GenBank/DDBJ databases">
        <authorList>
            <person name="Rombauts S."/>
        </authorList>
    </citation>
    <scope>NUCLEOTIDE SEQUENCE</scope>
    <source>
        <strain evidence="2">London</strain>
    </source>
</reference>
<accession>T1K4U2</accession>
<protein>
    <submittedName>
        <fullName evidence="1">Uncharacterized protein</fullName>
    </submittedName>
</protein>
<dbReference type="AlphaFoldDB" id="T1K4U2"/>
<dbReference type="EMBL" id="CAEY01001580">
    <property type="status" value="NOT_ANNOTATED_CDS"/>
    <property type="molecule type" value="Genomic_DNA"/>
</dbReference>
<evidence type="ECO:0000313" key="1">
    <source>
        <dbReference type="EnsemblMetazoa" id="tetur05g03900.1"/>
    </source>
</evidence>
<name>T1K4U2_TETUR</name>
<evidence type="ECO:0000313" key="2">
    <source>
        <dbReference type="Proteomes" id="UP000015104"/>
    </source>
</evidence>
<organism evidence="1 2">
    <name type="scientific">Tetranychus urticae</name>
    <name type="common">Two-spotted spider mite</name>
    <dbReference type="NCBI Taxonomy" id="32264"/>
    <lineage>
        <taxon>Eukaryota</taxon>
        <taxon>Metazoa</taxon>
        <taxon>Ecdysozoa</taxon>
        <taxon>Arthropoda</taxon>
        <taxon>Chelicerata</taxon>
        <taxon>Arachnida</taxon>
        <taxon>Acari</taxon>
        <taxon>Acariformes</taxon>
        <taxon>Trombidiformes</taxon>
        <taxon>Prostigmata</taxon>
        <taxon>Eleutherengona</taxon>
        <taxon>Raphignathae</taxon>
        <taxon>Tetranychoidea</taxon>
        <taxon>Tetranychidae</taxon>
        <taxon>Tetranychus</taxon>
    </lineage>
</organism>